<evidence type="ECO:0000313" key="2">
    <source>
        <dbReference type="EMBL" id="WEU40964.1"/>
    </source>
</evidence>
<dbReference type="AlphaFoldDB" id="A0AAF0D3E1"/>
<dbReference type="InterPro" id="IPR027417">
    <property type="entry name" value="P-loop_NTPase"/>
</dbReference>
<name>A0AAF0D3E1_ODILC</name>
<reference evidence="2" key="1">
    <citation type="journal article" date="2017" name="Nature">
        <title>Asgard archaea illuminate the origin of eukaryotic cellular complexity.</title>
        <authorList>
            <person name="Zaremba-Niedzwiedzka K."/>
            <person name="Caceres E.F."/>
            <person name="Saw J.H."/>
            <person name="Backstrom D."/>
            <person name="Juzokaite L."/>
            <person name="Vancaester E."/>
            <person name="Seitz K.W."/>
            <person name="Anantharaman K."/>
            <person name="Starnawski P."/>
            <person name="Kjeldsen K.U."/>
            <person name="Scott M.B."/>
            <person name="Nunoura T."/>
            <person name="Banfield J.F."/>
            <person name="Schramm A."/>
            <person name="Baker B.J."/>
            <person name="Spang A."/>
            <person name="Ettema T.J.G."/>
        </authorList>
    </citation>
    <scope>NUCLEOTIDE SEQUENCE</scope>
    <source>
        <strain evidence="2">LCB_4</strain>
    </source>
</reference>
<dbReference type="PANTHER" id="PTHR35894:SF1">
    <property type="entry name" value="PHOSPHORIBULOKINASE _ URIDINE KINASE FAMILY"/>
    <property type="match status" value="1"/>
</dbReference>
<proteinExistence type="predicted"/>
<dbReference type="SUPFAM" id="SSF52540">
    <property type="entry name" value="P-loop containing nucleoside triphosphate hydrolases"/>
    <property type="match status" value="1"/>
</dbReference>
<protein>
    <submittedName>
        <fullName evidence="2">AAA family ATPase</fullName>
    </submittedName>
</protein>
<feature type="domain" description="ORC1/DEAH AAA+ ATPase" evidence="1">
    <location>
        <begin position="63"/>
        <end position="201"/>
    </location>
</feature>
<organism evidence="2 3">
    <name type="scientific">Odinarchaeota yellowstonii (strain LCB_4)</name>
    <dbReference type="NCBI Taxonomy" id="1841599"/>
    <lineage>
        <taxon>Archaea</taxon>
        <taxon>Promethearchaeati</taxon>
        <taxon>Candidatus Odinarchaeota</taxon>
        <taxon>Candidatus Odinarchaeia</taxon>
        <taxon>Candidatus Odinarchaeales</taxon>
        <taxon>Candidatus Odinarchaeaceae</taxon>
        <taxon>Candidatus Odinarchaeum</taxon>
    </lineage>
</organism>
<dbReference type="KEGG" id="oyw:OdinLCB4_003390"/>
<dbReference type="PANTHER" id="PTHR35894">
    <property type="entry name" value="GENERAL SECRETION PATHWAY PROTEIN A-RELATED"/>
    <property type="match status" value="1"/>
</dbReference>
<evidence type="ECO:0000313" key="3">
    <source>
        <dbReference type="Proteomes" id="UP000186851"/>
    </source>
</evidence>
<evidence type="ECO:0000259" key="1">
    <source>
        <dbReference type="Pfam" id="PF13401"/>
    </source>
</evidence>
<dbReference type="Pfam" id="PF13401">
    <property type="entry name" value="AAA_22"/>
    <property type="match status" value="1"/>
</dbReference>
<dbReference type="Proteomes" id="UP000186851">
    <property type="component" value="Chromosome"/>
</dbReference>
<dbReference type="InterPro" id="IPR049945">
    <property type="entry name" value="AAA_22"/>
</dbReference>
<dbReference type="Gene3D" id="3.40.50.300">
    <property type="entry name" value="P-loop containing nucleotide triphosphate hydrolases"/>
    <property type="match status" value="1"/>
</dbReference>
<dbReference type="EMBL" id="CP091871">
    <property type="protein sequence ID" value="WEU40964.1"/>
    <property type="molecule type" value="Genomic_DNA"/>
</dbReference>
<dbReference type="GO" id="GO:0016887">
    <property type="term" value="F:ATP hydrolysis activity"/>
    <property type="evidence" value="ECO:0007669"/>
    <property type="project" value="InterPro"/>
</dbReference>
<gene>
    <name evidence="2" type="ORF">OdinLCB4_003390</name>
</gene>
<dbReference type="InterPro" id="IPR052026">
    <property type="entry name" value="ExeA_AAA_ATPase_DNA-bind"/>
</dbReference>
<sequence length="306" mass="35253">MTWARDAFTSRIKDLELARKKYYELLGWRKTIFQDAELPAGEIYVDNNEDCIIQIAHALNGQKSQIILIYGDAGIGKSCFRREMEAELRSDPVIGKKYMFIVVDDPGKYTDLQVLRLIGSELNIDFESKWNNREAVASMILKKLLDNFIERKVQTIIIIDEAQKLSLNSLDTLKQFSDLEYEGIKICRIVLLGTQEIFKKLSSPLMEPFIDRILIKFELKGFNFKETAEYIARWLAYSKNEEFKGVDGTAIYPFTPDAIEKIFQLSKGHPRTIRKLCALSIDIRLENPRGVEIDADIVEEAAKRLI</sequence>
<accession>A0AAF0D3E1</accession>
<reference evidence="2" key="2">
    <citation type="journal article" date="2022" name="Nat. Microbiol.">
        <title>A closed Candidatus Odinarchaeum chromosome exposes Asgard archaeal viruses.</title>
        <authorList>
            <person name="Tamarit D."/>
            <person name="Caceres E.F."/>
            <person name="Krupovic M."/>
            <person name="Nijland R."/>
            <person name="Eme L."/>
            <person name="Robinson N.P."/>
            <person name="Ettema T.J.G."/>
        </authorList>
    </citation>
    <scope>NUCLEOTIDE SEQUENCE</scope>
    <source>
        <strain evidence="2">LCB_4</strain>
    </source>
</reference>